<dbReference type="InterPro" id="IPR000719">
    <property type="entry name" value="Prot_kinase_dom"/>
</dbReference>
<accession>A0A4Q2DRN4</accession>
<comment type="caution">
    <text evidence="3">The sequence shown here is derived from an EMBL/GenBank/DDBJ whole genome shotgun (WGS) entry which is preliminary data.</text>
</comment>
<reference evidence="3 4" key="1">
    <citation type="submission" date="2019-01" db="EMBL/GenBank/DDBJ databases">
        <title>Draft genome sequence of Psathyrella aberdarensis IHI B618.</title>
        <authorList>
            <person name="Buettner E."/>
            <person name="Kellner H."/>
        </authorList>
    </citation>
    <scope>NUCLEOTIDE SEQUENCE [LARGE SCALE GENOMIC DNA]</scope>
    <source>
        <strain evidence="3 4">IHI B618</strain>
    </source>
</reference>
<dbReference type="PANTHER" id="PTHR24362:SF309">
    <property type="entry name" value="PROTEIN KINASE DOMAIN-CONTAINING PROTEIN"/>
    <property type="match status" value="1"/>
</dbReference>
<dbReference type="Gene3D" id="1.10.510.10">
    <property type="entry name" value="Transferase(Phosphotransferase) domain 1"/>
    <property type="match status" value="1"/>
</dbReference>
<dbReference type="STRING" id="2316362.A0A4Q2DRN4"/>
<dbReference type="Pfam" id="PF00069">
    <property type="entry name" value="Pkinase"/>
    <property type="match status" value="1"/>
</dbReference>
<dbReference type="SUPFAM" id="SSF56112">
    <property type="entry name" value="Protein kinase-like (PK-like)"/>
    <property type="match status" value="1"/>
</dbReference>
<gene>
    <name evidence="3" type="ORF">EST38_g3956</name>
</gene>
<dbReference type="GO" id="GO:0005524">
    <property type="term" value="F:ATP binding"/>
    <property type="evidence" value="ECO:0007669"/>
    <property type="project" value="InterPro"/>
</dbReference>
<evidence type="ECO:0000313" key="4">
    <source>
        <dbReference type="Proteomes" id="UP000290288"/>
    </source>
</evidence>
<evidence type="ECO:0000259" key="2">
    <source>
        <dbReference type="PROSITE" id="PS50011"/>
    </source>
</evidence>
<dbReference type="InterPro" id="IPR011009">
    <property type="entry name" value="Kinase-like_dom_sf"/>
</dbReference>
<name>A0A4Q2DRN4_9AGAR</name>
<dbReference type="GO" id="GO:0004672">
    <property type="term" value="F:protein kinase activity"/>
    <property type="evidence" value="ECO:0007669"/>
    <property type="project" value="InterPro"/>
</dbReference>
<dbReference type="EMBL" id="SDEE01000091">
    <property type="protein sequence ID" value="RXW21872.1"/>
    <property type="molecule type" value="Genomic_DNA"/>
</dbReference>
<dbReference type="PROSITE" id="PS00108">
    <property type="entry name" value="PROTEIN_KINASE_ST"/>
    <property type="match status" value="1"/>
</dbReference>
<dbReference type="OrthoDB" id="4062651at2759"/>
<organism evidence="3 4">
    <name type="scientific">Candolleomyces aberdarensis</name>
    <dbReference type="NCBI Taxonomy" id="2316362"/>
    <lineage>
        <taxon>Eukaryota</taxon>
        <taxon>Fungi</taxon>
        <taxon>Dikarya</taxon>
        <taxon>Basidiomycota</taxon>
        <taxon>Agaricomycotina</taxon>
        <taxon>Agaricomycetes</taxon>
        <taxon>Agaricomycetidae</taxon>
        <taxon>Agaricales</taxon>
        <taxon>Agaricineae</taxon>
        <taxon>Psathyrellaceae</taxon>
        <taxon>Candolleomyces</taxon>
    </lineage>
</organism>
<dbReference type="InterPro" id="IPR008271">
    <property type="entry name" value="Ser/Thr_kinase_AS"/>
</dbReference>
<proteinExistence type="predicted"/>
<sequence length="229" mass="25706">MSRDSGQGLEKTGIPSSGQPPHQTLPSLTSVKLLLAAPSHANTEFLLEPIRWVRILLRNAIRKTTFVLFDDEWLLNKLRVRVRIDYPPIATMPLGDIHTAFVPHRCMDYIHDHPESKLAVVRGVASGIKYLHDNGIAHGDVKTDNIMIHNDGRAQIVNFRSSELESLIDLPITHQAQKNTRFCSPESLMLSLTENDVKPTFKADVFGFAMTMLQVRIVPVPEIFQTPAL</sequence>
<feature type="region of interest" description="Disordered" evidence="1">
    <location>
        <begin position="1"/>
        <end position="22"/>
    </location>
</feature>
<dbReference type="PANTHER" id="PTHR24362">
    <property type="entry name" value="SERINE/THREONINE-PROTEIN KINASE NEK"/>
    <property type="match status" value="1"/>
</dbReference>
<keyword evidence="4" id="KW-1185">Reference proteome</keyword>
<protein>
    <recommendedName>
        <fullName evidence="2">Protein kinase domain-containing protein</fullName>
    </recommendedName>
</protein>
<feature type="domain" description="Protein kinase" evidence="2">
    <location>
        <begin position="1"/>
        <end position="229"/>
    </location>
</feature>
<evidence type="ECO:0000313" key="3">
    <source>
        <dbReference type="EMBL" id="RXW21872.1"/>
    </source>
</evidence>
<evidence type="ECO:0000256" key="1">
    <source>
        <dbReference type="SAM" id="MobiDB-lite"/>
    </source>
</evidence>
<dbReference type="AlphaFoldDB" id="A0A4Q2DRN4"/>
<dbReference type="Proteomes" id="UP000290288">
    <property type="component" value="Unassembled WGS sequence"/>
</dbReference>
<dbReference type="PROSITE" id="PS50011">
    <property type="entry name" value="PROTEIN_KINASE_DOM"/>
    <property type="match status" value="1"/>
</dbReference>